<dbReference type="Proteomes" id="UP001183006">
    <property type="component" value="Chromosome"/>
</dbReference>
<keyword evidence="1" id="KW-0808">Transferase</keyword>
<keyword evidence="5" id="KW-1185">Reference proteome</keyword>
<organism evidence="4 5">
    <name type="scientific">Methanolobus mangrovi</name>
    <dbReference type="NCBI Taxonomy" id="3072977"/>
    <lineage>
        <taxon>Archaea</taxon>
        <taxon>Methanobacteriati</taxon>
        <taxon>Methanobacteriota</taxon>
        <taxon>Stenosarchaea group</taxon>
        <taxon>Methanomicrobia</taxon>
        <taxon>Methanosarcinales</taxon>
        <taxon>Methanosarcinaceae</taxon>
        <taxon>Methanolobus</taxon>
    </lineage>
</organism>
<dbReference type="InterPro" id="IPR051556">
    <property type="entry name" value="N-term/lysine_N-AcTrnsfr"/>
</dbReference>
<dbReference type="AlphaFoldDB" id="A0AA51YH60"/>
<proteinExistence type="predicted"/>
<dbReference type="InterPro" id="IPR016181">
    <property type="entry name" value="Acyl_CoA_acyltransferase"/>
</dbReference>
<name>A0AA51YH60_9EURY</name>
<protein>
    <submittedName>
        <fullName evidence="4">GNAT family N-acetyltransferase</fullName>
    </submittedName>
</protein>
<accession>A0AA51YH60</accession>
<evidence type="ECO:0000256" key="1">
    <source>
        <dbReference type="ARBA" id="ARBA00022679"/>
    </source>
</evidence>
<evidence type="ECO:0000313" key="5">
    <source>
        <dbReference type="Proteomes" id="UP001183006"/>
    </source>
</evidence>
<evidence type="ECO:0000313" key="4">
    <source>
        <dbReference type="EMBL" id="WMW22831.1"/>
    </source>
</evidence>
<dbReference type="CDD" id="cd04301">
    <property type="entry name" value="NAT_SF"/>
    <property type="match status" value="1"/>
</dbReference>
<dbReference type="SUPFAM" id="SSF55729">
    <property type="entry name" value="Acyl-CoA N-acyltransferases (Nat)"/>
    <property type="match status" value="1"/>
</dbReference>
<reference evidence="4" key="1">
    <citation type="submission" date="2023-08" db="EMBL/GenBank/DDBJ databases">
        <title>Methanolobus mangrovi sp. nov. and Methanolobus sediminis sp. nov, two novel methylotrophic methanogens isolated from mangrove sediments in China.</title>
        <authorList>
            <person name="Zhou J."/>
        </authorList>
    </citation>
    <scope>NUCLEOTIDE SEQUENCE</scope>
    <source>
        <strain evidence="4">FTZ2</strain>
    </source>
</reference>
<dbReference type="PANTHER" id="PTHR42919">
    <property type="entry name" value="N-ALPHA-ACETYLTRANSFERASE"/>
    <property type="match status" value="1"/>
</dbReference>
<gene>
    <name evidence="4" type="ORF">RE476_03125</name>
</gene>
<dbReference type="GeneID" id="84229100"/>
<dbReference type="KEGG" id="mmav:RE476_03125"/>
<dbReference type="PANTHER" id="PTHR42919:SF8">
    <property type="entry name" value="N-ALPHA-ACETYLTRANSFERASE 50"/>
    <property type="match status" value="1"/>
</dbReference>
<sequence length="174" mass="19877">MKPHLHVEQANLSHVSFLSEFGKESFIDAYKLTLPMEELRAYVDGAFSEKLIKREMESSEALYLICKNSKGVICGYAKILNSEVPDCVTDNKAIELQRLYVKNESRGKGVGGILFENGEAISKQKGFNVVWLRVWDGNTAAQNIYVKWGYTFCGKEWYEVGKEKRKVLVMMKHI</sequence>
<evidence type="ECO:0000256" key="2">
    <source>
        <dbReference type="ARBA" id="ARBA00023315"/>
    </source>
</evidence>
<feature type="domain" description="N-acetyltransferase" evidence="3">
    <location>
        <begin position="5"/>
        <end position="174"/>
    </location>
</feature>
<dbReference type="Pfam" id="PF00583">
    <property type="entry name" value="Acetyltransf_1"/>
    <property type="match status" value="1"/>
</dbReference>
<dbReference type="PROSITE" id="PS51186">
    <property type="entry name" value="GNAT"/>
    <property type="match status" value="1"/>
</dbReference>
<dbReference type="Gene3D" id="3.40.630.30">
    <property type="match status" value="1"/>
</dbReference>
<dbReference type="RefSeq" id="WP_309308945.1">
    <property type="nucleotide sequence ID" value="NZ_CP133594.1"/>
</dbReference>
<dbReference type="EMBL" id="CP133594">
    <property type="protein sequence ID" value="WMW22831.1"/>
    <property type="molecule type" value="Genomic_DNA"/>
</dbReference>
<dbReference type="InterPro" id="IPR000182">
    <property type="entry name" value="GNAT_dom"/>
</dbReference>
<evidence type="ECO:0000259" key="3">
    <source>
        <dbReference type="PROSITE" id="PS51186"/>
    </source>
</evidence>
<keyword evidence="2" id="KW-0012">Acyltransferase</keyword>
<dbReference type="GO" id="GO:0016747">
    <property type="term" value="F:acyltransferase activity, transferring groups other than amino-acyl groups"/>
    <property type="evidence" value="ECO:0007669"/>
    <property type="project" value="InterPro"/>
</dbReference>